<dbReference type="PRINTS" id="PR00367">
    <property type="entry name" value="ETHRSPELEMNT"/>
</dbReference>
<dbReference type="GO" id="GO:0003677">
    <property type="term" value="F:DNA binding"/>
    <property type="evidence" value="ECO:0007669"/>
    <property type="project" value="UniProtKB-KW"/>
</dbReference>
<name>A0AAV3QEI7_LITER</name>
<sequence>MAPTMSNEVVHQSGKRKSLARGHHKYIGVRQRPSGRWVAEIKDSLQKVRLWLGTFDTAEDAARAYDQAARTLRGTNARTNFDLPDSASGNLDNLPPFSFEEMCKTEEPEDLVGALKCKLFNSKSSRVLIQTTSTSMVAPAQVKNDARSSKKRVSGSGNKINPEADLITEFETRKTNQELKRVEENKEFDHLMLSPPDPFNSSLDLANNDPITMQWENLFQNSSMAWHAEQDMRWTNDMNQGQDGSLIATTTLATAAGAWPLVSPAPQPSPERFYPGNTLEDIVMSSHIKRTENVGGESGVSPLDPQMMIHYGNSSWAGNAHSSWDSIFTSSMLGTSFPILD</sequence>
<dbReference type="InterPro" id="IPR016177">
    <property type="entry name" value="DNA-bd_dom_sf"/>
</dbReference>
<dbReference type="InterPro" id="IPR050913">
    <property type="entry name" value="AP2/ERF_ERF"/>
</dbReference>
<dbReference type="CDD" id="cd00018">
    <property type="entry name" value="AP2"/>
    <property type="match status" value="1"/>
</dbReference>
<dbReference type="SMART" id="SM00380">
    <property type="entry name" value="AP2"/>
    <property type="match status" value="1"/>
</dbReference>
<dbReference type="GO" id="GO:0003700">
    <property type="term" value="F:DNA-binding transcription factor activity"/>
    <property type="evidence" value="ECO:0007669"/>
    <property type="project" value="InterPro"/>
</dbReference>
<evidence type="ECO:0000256" key="6">
    <source>
        <dbReference type="ARBA" id="ARBA00024343"/>
    </source>
</evidence>
<keyword evidence="5" id="KW-0539">Nucleus</keyword>
<dbReference type="AlphaFoldDB" id="A0AAV3QEI7"/>
<gene>
    <name evidence="9" type="ORF">LIER_39138</name>
</gene>
<evidence type="ECO:0000313" key="10">
    <source>
        <dbReference type="Proteomes" id="UP001454036"/>
    </source>
</evidence>
<keyword evidence="2" id="KW-0805">Transcription regulation</keyword>
<dbReference type="PANTHER" id="PTHR31194">
    <property type="entry name" value="SHN SHINE , DNA BINDING / TRANSCRIPTION FACTOR"/>
    <property type="match status" value="1"/>
</dbReference>
<dbReference type="Pfam" id="PF00847">
    <property type="entry name" value="AP2"/>
    <property type="match status" value="1"/>
</dbReference>
<protein>
    <recommendedName>
        <fullName evidence="8">AP2/ERF domain-containing protein</fullName>
    </recommendedName>
</protein>
<dbReference type="FunFam" id="3.30.730.10:FF:000005">
    <property type="entry name" value="ethylene-responsive transcription factor RAP2-11"/>
    <property type="match status" value="1"/>
</dbReference>
<dbReference type="Gene3D" id="3.30.730.10">
    <property type="entry name" value="AP2/ERF domain"/>
    <property type="match status" value="1"/>
</dbReference>
<evidence type="ECO:0000256" key="2">
    <source>
        <dbReference type="ARBA" id="ARBA00023015"/>
    </source>
</evidence>
<comment type="similarity">
    <text evidence="6">Belongs to the AP2/ERF transcription factor family. ERF subfamily.</text>
</comment>
<feature type="domain" description="AP2/ERF" evidence="8">
    <location>
        <begin position="25"/>
        <end position="82"/>
    </location>
</feature>
<evidence type="ECO:0000256" key="4">
    <source>
        <dbReference type="ARBA" id="ARBA00023163"/>
    </source>
</evidence>
<dbReference type="Proteomes" id="UP001454036">
    <property type="component" value="Unassembled WGS sequence"/>
</dbReference>
<dbReference type="PANTHER" id="PTHR31194:SF189">
    <property type="entry name" value="AP2_ERF DOMAIN-CONTAINING PROTEIN"/>
    <property type="match status" value="1"/>
</dbReference>
<feature type="compositionally biased region" description="Basic residues" evidence="7">
    <location>
        <begin position="13"/>
        <end position="24"/>
    </location>
</feature>
<feature type="region of interest" description="Disordered" evidence="7">
    <location>
        <begin position="140"/>
        <end position="160"/>
    </location>
</feature>
<keyword evidence="4" id="KW-0804">Transcription</keyword>
<comment type="subcellular location">
    <subcellularLocation>
        <location evidence="1">Nucleus</location>
    </subcellularLocation>
</comment>
<comment type="caution">
    <text evidence="9">The sequence shown here is derived from an EMBL/GenBank/DDBJ whole genome shotgun (WGS) entry which is preliminary data.</text>
</comment>
<accession>A0AAV3QEI7</accession>
<organism evidence="9 10">
    <name type="scientific">Lithospermum erythrorhizon</name>
    <name type="common">Purple gromwell</name>
    <name type="synonym">Lithospermum officinale var. erythrorhizon</name>
    <dbReference type="NCBI Taxonomy" id="34254"/>
    <lineage>
        <taxon>Eukaryota</taxon>
        <taxon>Viridiplantae</taxon>
        <taxon>Streptophyta</taxon>
        <taxon>Embryophyta</taxon>
        <taxon>Tracheophyta</taxon>
        <taxon>Spermatophyta</taxon>
        <taxon>Magnoliopsida</taxon>
        <taxon>eudicotyledons</taxon>
        <taxon>Gunneridae</taxon>
        <taxon>Pentapetalae</taxon>
        <taxon>asterids</taxon>
        <taxon>lamiids</taxon>
        <taxon>Boraginales</taxon>
        <taxon>Boraginaceae</taxon>
        <taxon>Boraginoideae</taxon>
        <taxon>Lithospermeae</taxon>
        <taxon>Lithospermum</taxon>
    </lineage>
</organism>
<evidence type="ECO:0000256" key="7">
    <source>
        <dbReference type="SAM" id="MobiDB-lite"/>
    </source>
</evidence>
<evidence type="ECO:0000259" key="8">
    <source>
        <dbReference type="PROSITE" id="PS51032"/>
    </source>
</evidence>
<proteinExistence type="inferred from homology"/>
<dbReference type="InterPro" id="IPR036955">
    <property type="entry name" value="AP2/ERF_dom_sf"/>
</dbReference>
<evidence type="ECO:0000256" key="1">
    <source>
        <dbReference type="ARBA" id="ARBA00004123"/>
    </source>
</evidence>
<evidence type="ECO:0000256" key="5">
    <source>
        <dbReference type="ARBA" id="ARBA00023242"/>
    </source>
</evidence>
<feature type="region of interest" description="Disordered" evidence="7">
    <location>
        <begin position="1"/>
        <end position="24"/>
    </location>
</feature>
<reference evidence="9 10" key="1">
    <citation type="submission" date="2024-01" db="EMBL/GenBank/DDBJ databases">
        <title>The complete chloroplast genome sequence of Lithospermum erythrorhizon: insights into the phylogenetic relationship among Boraginaceae species and the maternal lineages of purple gromwells.</title>
        <authorList>
            <person name="Okada T."/>
            <person name="Watanabe K."/>
        </authorList>
    </citation>
    <scope>NUCLEOTIDE SEQUENCE [LARGE SCALE GENOMIC DNA]</scope>
</reference>
<keyword evidence="3" id="KW-0238">DNA-binding</keyword>
<dbReference type="GO" id="GO:0005634">
    <property type="term" value="C:nucleus"/>
    <property type="evidence" value="ECO:0007669"/>
    <property type="project" value="UniProtKB-SubCell"/>
</dbReference>
<feature type="compositionally biased region" description="Polar residues" evidence="7">
    <location>
        <begin position="1"/>
        <end position="10"/>
    </location>
</feature>
<evidence type="ECO:0000313" key="9">
    <source>
        <dbReference type="EMBL" id="GAA0160968.1"/>
    </source>
</evidence>
<dbReference type="PROSITE" id="PS51032">
    <property type="entry name" value="AP2_ERF"/>
    <property type="match status" value="1"/>
</dbReference>
<dbReference type="InterPro" id="IPR001471">
    <property type="entry name" value="AP2/ERF_dom"/>
</dbReference>
<evidence type="ECO:0000256" key="3">
    <source>
        <dbReference type="ARBA" id="ARBA00023125"/>
    </source>
</evidence>
<dbReference type="SUPFAM" id="SSF54171">
    <property type="entry name" value="DNA-binding domain"/>
    <property type="match status" value="1"/>
</dbReference>
<dbReference type="EMBL" id="BAABME010020629">
    <property type="protein sequence ID" value="GAA0160968.1"/>
    <property type="molecule type" value="Genomic_DNA"/>
</dbReference>
<keyword evidence="10" id="KW-1185">Reference proteome</keyword>